<organism evidence="4 5">
    <name type="scientific">Hermanssonia centrifuga</name>
    <dbReference type="NCBI Taxonomy" id="98765"/>
    <lineage>
        <taxon>Eukaryota</taxon>
        <taxon>Fungi</taxon>
        <taxon>Dikarya</taxon>
        <taxon>Basidiomycota</taxon>
        <taxon>Agaricomycotina</taxon>
        <taxon>Agaricomycetes</taxon>
        <taxon>Polyporales</taxon>
        <taxon>Meruliaceae</taxon>
        <taxon>Hermanssonia</taxon>
    </lineage>
</organism>
<evidence type="ECO:0000259" key="3">
    <source>
        <dbReference type="PROSITE" id="PS50158"/>
    </source>
</evidence>
<keyword evidence="5" id="KW-1185">Reference proteome</keyword>
<dbReference type="PROSITE" id="PS50158">
    <property type="entry name" value="ZF_CCHC"/>
    <property type="match status" value="1"/>
</dbReference>
<dbReference type="Gene3D" id="4.10.60.10">
    <property type="entry name" value="Zinc finger, CCHC-type"/>
    <property type="match status" value="1"/>
</dbReference>
<protein>
    <recommendedName>
        <fullName evidence="3">CCHC-type domain-containing protein</fullName>
    </recommendedName>
</protein>
<dbReference type="GO" id="GO:0008270">
    <property type="term" value="F:zinc ion binding"/>
    <property type="evidence" value="ECO:0007669"/>
    <property type="project" value="UniProtKB-KW"/>
</dbReference>
<dbReference type="AlphaFoldDB" id="A0A2R6PJC6"/>
<dbReference type="GO" id="GO:0003676">
    <property type="term" value="F:nucleic acid binding"/>
    <property type="evidence" value="ECO:0007669"/>
    <property type="project" value="InterPro"/>
</dbReference>
<evidence type="ECO:0000256" key="2">
    <source>
        <dbReference type="SAM" id="MobiDB-lite"/>
    </source>
</evidence>
<accession>A0A2R6PJC6</accession>
<feature type="region of interest" description="Disordered" evidence="2">
    <location>
        <begin position="1"/>
        <end position="215"/>
    </location>
</feature>
<feature type="compositionally biased region" description="Basic and acidic residues" evidence="2">
    <location>
        <begin position="537"/>
        <end position="575"/>
    </location>
</feature>
<keyword evidence="1" id="KW-0862">Zinc</keyword>
<feature type="compositionally biased region" description="Polar residues" evidence="2">
    <location>
        <begin position="156"/>
        <end position="175"/>
    </location>
</feature>
<comment type="caution">
    <text evidence="4">The sequence shown here is derived from an EMBL/GenBank/DDBJ whole genome shotgun (WGS) entry which is preliminary data.</text>
</comment>
<keyword evidence="1" id="KW-0479">Metal-binding</keyword>
<feature type="compositionally biased region" description="Basic and acidic residues" evidence="2">
    <location>
        <begin position="582"/>
        <end position="596"/>
    </location>
</feature>
<feature type="compositionally biased region" description="Low complexity" evidence="2">
    <location>
        <begin position="201"/>
        <end position="210"/>
    </location>
</feature>
<evidence type="ECO:0000256" key="1">
    <source>
        <dbReference type="PROSITE-ProRule" id="PRU00047"/>
    </source>
</evidence>
<keyword evidence="1" id="KW-0863">Zinc-finger</keyword>
<sequence>MASNEVIDLTASDDHEVIVLSDDDEDTANVPKPRTSRKPKFTEDNEEGLIWTVDKPAQQAANKHIRENESTGAYNSQEPQRKEKKPRRKKKRKQVIVGDAEDGEIIEIEMTEDSAQVSREQSRERTGKDNNRRSGRAGDPEILAEDEELPPKSLLSRLQMQEGSSRDPPSTSETPKVSKVSRKREKKRQRRENGLEQEGASSSRPRSRTPSLKRDAAPDTALFFLDDTPAEVAANLKPPRFEVHKGAAEVVTEKPNNEEPVLLLPAHVSVFGEEGQVPMEIIAPLPVDSDDEDYIEYLDYDDDRVPGVVRYFDNLAEIEEAKAAKATRIVCKKCGAEGEHRTYECPIIIECPTLWRIYNYVGDDERLAILSAREQKRELAIGEGGEGYIAPEDWCYNCGGCGHLGDDCSGVPHPYDFPQEPSAFSEYNTRSGPFFDTARPEKSQRAPSKAARYASRAKEAWGDGYGFVMPLDVGKQGKDKQRARMEKHARELQDDDDQEDWFAKRGGGRSNNRNGGGDRDRRGDDGRHSKKISFGDLKSRIEEEDKYKHRRRESGGGRSYHDDLPQPTRETDSLRIKGASRRSGDRNDTGDRDDRRRKDRHRNRSREGRRDYDSGVSPRREPRYRGGYSR</sequence>
<gene>
    <name evidence="4" type="ORF">PHLCEN_2v4757</name>
</gene>
<evidence type="ECO:0000313" key="5">
    <source>
        <dbReference type="Proteomes" id="UP000186601"/>
    </source>
</evidence>
<feature type="compositionally biased region" description="Basic residues" evidence="2">
    <location>
        <begin position="179"/>
        <end position="190"/>
    </location>
</feature>
<evidence type="ECO:0000313" key="4">
    <source>
        <dbReference type="EMBL" id="PSR92227.1"/>
    </source>
</evidence>
<dbReference type="EMBL" id="MLYV02000479">
    <property type="protein sequence ID" value="PSR92227.1"/>
    <property type="molecule type" value="Genomic_DNA"/>
</dbReference>
<proteinExistence type="predicted"/>
<name>A0A2R6PJC6_9APHY</name>
<feature type="compositionally biased region" description="Basic and acidic residues" evidence="2">
    <location>
        <begin position="475"/>
        <end position="492"/>
    </location>
</feature>
<feature type="compositionally biased region" description="Basic and acidic residues" evidence="2">
    <location>
        <begin position="516"/>
        <end position="527"/>
    </location>
</feature>
<dbReference type="STRING" id="98765.A0A2R6PJC6"/>
<dbReference type="Proteomes" id="UP000186601">
    <property type="component" value="Unassembled WGS sequence"/>
</dbReference>
<feature type="domain" description="CCHC-type" evidence="3">
    <location>
        <begin position="395"/>
        <end position="408"/>
    </location>
</feature>
<reference evidence="4 5" key="1">
    <citation type="submission" date="2018-02" db="EMBL/GenBank/DDBJ databases">
        <title>Genome sequence of the basidiomycete white-rot fungus Phlebia centrifuga.</title>
        <authorList>
            <person name="Granchi Z."/>
            <person name="Peng M."/>
            <person name="de Vries R.P."/>
            <person name="Hilden K."/>
            <person name="Makela M.R."/>
            <person name="Grigoriev I."/>
            <person name="Riley R."/>
        </authorList>
    </citation>
    <scope>NUCLEOTIDE SEQUENCE [LARGE SCALE GENOMIC DNA]</scope>
    <source>
        <strain evidence="4 5">FBCC195</strain>
    </source>
</reference>
<feature type="compositionally biased region" description="Basic and acidic residues" evidence="2">
    <location>
        <begin position="120"/>
        <end position="139"/>
    </location>
</feature>
<feature type="compositionally biased region" description="Basic residues" evidence="2">
    <location>
        <begin position="82"/>
        <end position="94"/>
    </location>
</feature>
<feature type="region of interest" description="Disordered" evidence="2">
    <location>
        <begin position="420"/>
        <end position="451"/>
    </location>
</feature>
<feature type="region of interest" description="Disordered" evidence="2">
    <location>
        <begin position="468"/>
        <end position="630"/>
    </location>
</feature>
<dbReference type="InterPro" id="IPR001878">
    <property type="entry name" value="Znf_CCHC"/>
</dbReference>
<feature type="compositionally biased region" description="Acidic residues" evidence="2">
    <location>
        <begin position="99"/>
        <end position="112"/>
    </location>
</feature>
<feature type="compositionally biased region" description="Basic and acidic residues" evidence="2">
    <location>
        <begin position="605"/>
        <end position="624"/>
    </location>
</feature>
<dbReference type="OrthoDB" id="7608935at2759"/>